<proteinExistence type="predicted"/>
<dbReference type="EMBL" id="CM056742">
    <property type="protein sequence ID" value="KAJ8674806.1"/>
    <property type="molecule type" value="Genomic_DNA"/>
</dbReference>
<evidence type="ECO:0000313" key="1">
    <source>
        <dbReference type="EMBL" id="KAJ8674806.1"/>
    </source>
</evidence>
<dbReference type="Proteomes" id="UP001239111">
    <property type="component" value="Chromosome 2"/>
</dbReference>
<sequence>MKFLLTACLALTLALASQASSPASEDESHGAESYEGSGSYADYTTVSSPEEHIDEEPNSNGELRERRTFFNLFECLAKTVSFFINLIFGGSSSNLSDEQTDKVIKESYEGKEAGFDGYRASPYRASQVDQACILVRQGRYQETNRRRKRILDASCRVAHAFYREARPDPVD</sequence>
<accession>A0ACC2NVJ0</accession>
<gene>
    <name evidence="1" type="ORF">QAD02_010592</name>
</gene>
<comment type="caution">
    <text evidence="1">The sequence shown here is derived from an EMBL/GenBank/DDBJ whole genome shotgun (WGS) entry which is preliminary data.</text>
</comment>
<name>A0ACC2NVJ0_9HYME</name>
<evidence type="ECO:0000313" key="2">
    <source>
        <dbReference type="Proteomes" id="UP001239111"/>
    </source>
</evidence>
<reference evidence="1" key="1">
    <citation type="submission" date="2023-04" db="EMBL/GenBank/DDBJ databases">
        <title>A chromosome-level genome assembly of the parasitoid wasp Eretmocerus hayati.</title>
        <authorList>
            <person name="Zhong Y."/>
            <person name="Liu S."/>
            <person name="Liu Y."/>
        </authorList>
    </citation>
    <scope>NUCLEOTIDE SEQUENCE</scope>
    <source>
        <strain evidence="1">ZJU_SS_LIU_2023</strain>
    </source>
</reference>
<keyword evidence="2" id="KW-1185">Reference proteome</keyword>
<organism evidence="1 2">
    <name type="scientific">Eretmocerus hayati</name>
    <dbReference type="NCBI Taxonomy" id="131215"/>
    <lineage>
        <taxon>Eukaryota</taxon>
        <taxon>Metazoa</taxon>
        <taxon>Ecdysozoa</taxon>
        <taxon>Arthropoda</taxon>
        <taxon>Hexapoda</taxon>
        <taxon>Insecta</taxon>
        <taxon>Pterygota</taxon>
        <taxon>Neoptera</taxon>
        <taxon>Endopterygota</taxon>
        <taxon>Hymenoptera</taxon>
        <taxon>Apocrita</taxon>
        <taxon>Proctotrupomorpha</taxon>
        <taxon>Chalcidoidea</taxon>
        <taxon>Aphelinidae</taxon>
        <taxon>Aphelininae</taxon>
        <taxon>Eretmocerus</taxon>
    </lineage>
</organism>
<protein>
    <submittedName>
        <fullName evidence="1">Uncharacterized protein</fullName>
    </submittedName>
</protein>